<name>A0A9P3FZ86_9APHY</name>
<reference evidence="1 2" key="1">
    <citation type="submission" date="2021-08" db="EMBL/GenBank/DDBJ databases">
        <title>Draft Genome Sequence of Phanerochaete sordida strain YK-624.</title>
        <authorList>
            <person name="Mori T."/>
            <person name="Dohra H."/>
            <person name="Suzuki T."/>
            <person name="Kawagishi H."/>
            <person name="Hirai H."/>
        </authorList>
    </citation>
    <scope>NUCLEOTIDE SEQUENCE [LARGE SCALE GENOMIC DNA]</scope>
    <source>
        <strain evidence="1 2">YK-624</strain>
    </source>
</reference>
<sequence>MAASVGAPFLSPLWHSLPFTYPIAYQWNFSGQLREEREIGSLLQLRGWADLGQLHALRELPLVPMQIPHRKFSTRGIRFTR</sequence>
<gene>
    <name evidence="1" type="ORF">PsYK624_009460</name>
</gene>
<accession>A0A9P3FZ86</accession>
<organism evidence="1 2">
    <name type="scientific">Phanerochaete sordida</name>
    <dbReference type="NCBI Taxonomy" id="48140"/>
    <lineage>
        <taxon>Eukaryota</taxon>
        <taxon>Fungi</taxon>
        <taxon>Dikarya</taxon>
        <taxon>Basidiomycota</taxon>
        <taxon>Agaricomycotina</taxon>
        <taxon>Agaricomycetes</taxon>
        <taxon>Polyporales</taxon>
        <taxon>Phanerochaetaceae</taxon>
        <taxon>Phanerochaete</taxon>
    </lineage>
</organism>
<proteinExistence type="predicted"/>
<dbReference type="AlphaFoldDB" id="A0A9P3FZ86"/>
<comment type="caution">
    <text evidence="1">The sequence shown here is derived from an EMBL/GenBank/DDBJ whole genome shotgun (WGS) entry which is preliminary data.</text>
</comment>
<protein>
    <submittedName>
        <fullName evidence="1">Uncharacterized protein</fullName>
    </submittedName>
</protein>
<dbReference type="EMBL" id="BPQB01000001">
    <property type="protein sequence ID" value="GJE84870.1"/>
    <property type="molecule type" value="Genomic_DNA"/>
</dbReference>
<evidence type="ECO:0000313" key="2">
    <source>
        <dbReference type="Proteomes" id="UP000703269"/>
    </source>
</evidence>
<evidence type="ECO:0000313" key="1">
    <source>
        <dbReference type="EMBL" id="GJE84870.1"/>
    </source>
</evidence>
<keyword evidence="2" id="KW-1185">Reference proteome</keyword>
<dbReference type="Proteomes" id="UP000703269">
    <property type="component" value="Unassembled WGS sequence"/>
</dbReference>